<dbReference type="Proteomes" id="UP000095230">
    <property type="component" value="Unassembled WGS sequence"/>
</dbReference>
<gene>
    <name evidence="11" type="primary">nadD</name>
    <name evidence="13" type="ORF">BEL05_09280</name>
</gene>
<dbReference type="OrthoDB" id="5295945at2"/>
<dbReference type="SUPFAM" id="SSF52374">
    <property type="entry name" value="Nucleotidylyl transferase"/>
    <property type="match status" value="1"/>
</dbReference>
<dbReference type="InterPro" id="IPR004821">
    <property type="entry name" value="Cyt_trans-like"/>
</dbReference>
<evidence type="ECO:0000256" key="4">
    <source>
        <dbReference type="ARBA" id="ARBA00022642"/>
    </source>
</evidence>
<evidence type="ECO:0000256" key="8">
    <source>
        <dbReference type="ARBA" id="ARBA00022840"/>
    </source>
</evidence>
<evidence type="ECO:0000256" key="3">
    <source>
        <dbReference type="ARBA" id="ARBA00009014"/>
    </source>
</evidence>
<evidence type="ECO:0000259" key="12">
    <source>
        <dbReference type="Pfam" id="PF01467"/>
    </source>
</evidence>
<protein>
    <recommendedName>
        <fullName evidence="11">Probable nicotinate-nucleotide adenylyltransferase</fullName>
        <ecNumber evidence="11">2.7.7.18</ecNumber>
    </recommendedName>
    <alternativeName>
        <fullName evidence="11">Deamido-NAD(+) diphosphorylase</fullName>
    </alternativeName>
    <alternativeName>
        <fullName evidence="11">Deamido-NAD(+) pyrophosphorylase</fullName>
    </alternativeName>
    <alternativeName>
        <fullName evidence="11">Nicotinate mononucleotide adenylyltransferase</fullName>
        <shortName evidence="11">NaMN adenylyltransferase</shortName>
    </alternativeName>
</protein>
<keyword evidence="6 11" id="KW-0548">Nucleotidyltransferase</keyword>
<dbReference type="GO" id="GO:0009435">
    <property type="term" value="P:NAD+ biosynthetic process"/>
    <property type="evidence" value="ECO:0007669"/>
    <property type="project" value="UniProtKB-UniRule"/>
</dbReference>
<reference evidence="13 14" key="1">
    <citation type="submission" date="2016-07" db="EMBL/GenBank/DDBJ databases">
        <title>Whole-genome of two Shewanella species isolated from a digestive organ of sea cucumber Apostichopus japonicus Selenka 1867.</title>
        <authorList>
            <person name="Hong H.-H."/>
            <person name="Choi H."/>
            <person name="Cheon S."/>
            <person name="Oh J.-S."/>
            <person name="Lee H.-G."/>
            <person name="Park C."/>
        </authorList>
    </citation>
    <scope>NUCLEOTIDE SEQUENCE [LARGE SCALE GENOMIC DNA]</scope>
    <source>
        <strain evidence="13 14">CSB03KR</strain>
    </source>
</reference>
<dbReference type="HAMAP" id="MF_00244">
    <property type="entry name" value="NaMN_adenylyltr"/>
    <property type="match status" value="1"/>
</dbReference>
<dbReference type="GO" id="GO:0004515">
    <property type="term" value="F:nicotinate-nucleotide adenylyltransferase activity"/>
    <property type="evidence" value="ECO:0007669"/>
    <property type="project" value="UniProtKB-UniRule"/>
</dbReference>
<comment type="function">
    <text evidence="1 11">Catalyzes the reversible adenylation of nicotinate mononucleotide (NaMN) to nicotinic acid adenine dinucleotide (NaAD).</text>
</comment>
<comment type="pathway">
    <text evidence="2 11">Cofactor biosynthesis; NAD(+) biosynthesis; deamido-NAD(+) from nicotinate D-ribonucleotide: step 1/1.</text>
</comment>
<evidence type="ECO:0000256" key="2">
    <source>
        <dbReference type="ARBA" id="ARBA00005019"/>
    </source>
</evidence>
<sequence length="213" mass="24078">MKIGILGGTFDPIHLGHIQPLQEVKEALALDKVWLMPNHIPPHKQQPNSSTADRLAMARLVCEQYDWLELCDIETQRQTPSYSVETLATLRRAHPNNHFLFIMGMDSFASLPSWYHWQRLFSLCHIVLCQRPGWSLDNRSEMNTILAARQADKSQLDSAVAQGQQAGLILPVAITPQPYSSTAIRAQLLTGELTIAGLPDEVSQYIQQHQLYR</sequence>
<dbReference type="InterPro" id="IPR014729">
    <property type="entry name" value="Rossmann-like_a/b/a_fold"/>
</dbReference>
<keyword evidence="7 11" id="KW-0547">Nucleotide-binding</keyword>
<dbReference type="GO" id="GO:0005524">
    <property type="term" value="F:ATP binding"/>
    <property type="evidence" value="ECO:0007669"/>
    <property type="project" value="UniProtKB-KW"/>
</dbReference>
<dbReference type="NCBIfam" id="TIGR00482">
    <property type="entry name" value="nicotinate (nicotinamide) nucleotide adenylyltransferase"/>
    <property type="match status" value="1"/>
</dbReference>
<evidence type="ECO:0000256" key="7">
    <source>
        <dbReference type="ARBA" id="ARBA00022741"/>
    </source>
</evidence>
<proteinExistence type="inferred from homology"/>
<dbReference type="Gene3D" id="3.40.50.620">
    <property type="entry name" value="HUPs"/>
    <property type="match status" value="1"/>
</dbReference>
<dbReference type="CDD" id="cd02165">
    <property type="entry name" value="NMNAT"/>
    <property type="match status" value="1"/>
</dbReference>
<dbReference type="NCBIfam" id="NF000840">
    <property type="entry name" value="PRK00071.1-3"/>
    <property type="match status" value="1"/>
</dbReference>
<accession>A0A1E5ISR8</accession>
<comment type="similarity">
    <text evidence="3 11">Belongs to the NadD family.</text>
</comment>
<dbReference type="UniPathway" id="UPA00253">
    <property type="reaction ID" value="UER00332"/>
</dbReference>
<dbReference type="PANTHER" id="PTHR39321">
    <property type="entry name" value="NICOTINATE-NUCLEOTIDE ADENYLYLTRANSFERASE-RELATED"/>
    <property type="match status" value="1"/>
</dbReference>
<evidence type="ECO:0000256" key="6">
    <source>
        <dbReference type="ARBA" id="ARBA00022695"/>
    </source>
</evidence>
<comment type="catalytic activity">
    <reaction evidence="10 11">
        <text>nicotinate beta-D-ribonucleotide + ATP + H(+) = deamido-NAD(+) + diphosphate</text>
        <dbReference type="Rhea" id="RHEA:22860"/>
        <dbReference type="ChEBI" id="CHEBI:15378"/>
        <dbReference type="ChEBI" id="CHEBI:30616"/>
        <dbReference type="ChEBI" id="CHEBI:33019"/>
        <dbReference type="ChEBI" id="CHEBI:57502"/>
        <dbReference type="ChEBI" id="CHEBI:58437"/>
        <dbReference type="EC" id="2.7.7.18"/>
    </reaction>
</comment>
<dbReference type="NCBIfam" id="TIGR00125">
    <property type="entry name" value="cyt_tran_rel"/>
    <property type="match status" value="1"/>
</dbReference>
<evidence type="ECO:0000256" key="9">
    <source>
        <dbReference type="ARBA" id="ARBA00023027"/>
    </source>
</evidence>
<evidence type="ECO:0000256" key="10">
    <source>
        <dbReference type="ARBA" id="ARBA00048721"/>
    </source>
</evidence>
<name>A0A1E5ISR8_SHECO</name>
<evidence type="ECO:0000313" key="14">
    <source>
        <dbReference type="Proteomes" id="UP000095230"/>
    </source>
</evidence>
<comment type="caution">
    <text evidence="13">The sequence shown here is derived from an EMBL/GenBank/DDBJ whole genome shotgun (WGS) entry which is preliminary data.</text>
</comment>
<dbReference type="RefSeq" id="WP_069671325.1">
    <property type="nucleotide sequence ID" value="NZ_JBHOHD010000010.1"/>
</dbReference>
<feature type="domain" description="Cytidyltransferase-like" evidence="12">
    <location>
        <begin position="5"/>
        <end position="186"/>
    </location>
</feature>
<dbReference type="NCBIfam" id="NF000839">
    <property type="entry name" value="PRK00071.1-1"/>
    <property type="match status" value="1"/>
</dbReference>
<evidence type="ECO:0000256" key="1">
    <source>
        <dbReference type="ARBA" id="ARBA00002324"/>
    </source>
</evidence>
<organism evidence="13 14">
    <name type="scientific">Shewanella colwelliana</name>
    <name type="common">Alteromonas colwelliana</name>
    <dbReference type="NCBI Taxonomy" id="23"/>
    <lineage>
        <taxon>Bacteria</taxon>
        <taxon>Pseudomonadati</taxon>
        <taxon>Pseudomonadota</taxon>
        <taxon>Gammaproteobacteria</taxon>
        <taxon>Alteromonadales</taxon>
        <taxon>Shewanellaceae</taxon>
        <taxon>Shewanella</taxon>
    </lineage>
</organism>
<dbReference type="AlphaFoldDB" id="A0A1E5ISR8"/>
<dbReference type="EMBL" id="MCBT01000040">
    <property type="protein sequence ID" value="OEG73594.1"/>
    <property type="molecule type" value="Genomic_DNA"/>
</dbReference>
<evidence type="ECO:0000256" key="11">
    <source>
        <dbReference type="HAMAP-Rule" id="MF_00244"/>
    </source>
</evidence>
<keyword evidence="5 11" id="KW-0808">Transferase</keyword>
<dbReference type="EC" id="2.7.7.18" evidence="11"/>
<evidence type="ECO:0000256" key="5">
    <source>
        <dbReference type="ARBA" id="ARBA00022679"/>
    </source>
</evidence>
<keyword evidence="4 11" id="KW-0662">Pyridine nucleotide biosynthesis</keyword>
<evidence type="ECO:0000313" key="13">
    <source>
        <dbReference type="EMBL" id="OEG73594.1"/>
    </source>
</evidence>
<dbReference type="Pfam" id="PF01467">
    <property type="entry name" value="CTP_transf_like"/>
    <property type="match status" value="1"/>
</dbReference>
<keyword evidence="8 11" id="KW-0067">ATP-binding</keyword>
<dbReference type="STRING" id="23.BEL05_09280"/>
<keyword evidence="9 11" id="KW-0520">NAD</keyword>
<dbReference type="PANTHER" id="PTHR39321:SF3">
    <property type="entry name" value="PHOSPHOPANTETHEINE ADENYLYLTRANSFERASE"/>
    <property type="match status" value="1"/>
</dbReference>
<dbReference type="InterPro" id="IPR005248">
    <property type="entry name" value="NadD/NMNAT"/>
</dbReference>